<dbReference type="InterPro" id="IPR026902">
    <property type="entry name" value="RnfC_N"/>
</dbReference>
<dbReference type="NCBIfam" id="TIGR01945">
    <property type="entry name" value="rnfC"/>
    <property type="match status" value="1"/>
</dbReference>
<dbReference type="SUPFAM" id="SSF142019">
    <property type="entry name" value="Nqo1 FMN-binding domain-like"/>
    <property type="match status" value="1"/>
</dbReference>
<dbReference type="PANTHER" id="PTHR43034">
    <property type="entry name" value="ION-TRANSLOCATING OXIDOREDUCTASE COMPLEX SUBUNIT C"/>
    <property type="match status" value="1"/>
</dbReference>
<organism evidence="11 12">
    <name type="scientific">Imhoffiella purpurea</name>
    <dbReference type="NCBI Taxonomy" id="1249627"/>
    <lineage>
        <taxon>Bacteria</taxon>
        <taxon>Pseudomonadati</taxon>
        <taxon>Pseudomonadota</taxon>
        <taxon>Gammaproteobacteria</taxon>
        <taxon>Chromatiales</taxon>
        <taxon>Chromatiaceae</taxon>
        <taxon>Imhoffiella</taxon>
    </lineage>
</organism>
<keyword evidence="8" id="KW-1003">Cell membrane</keyword>
<keyword evidence="1 8" id="KW-0813">Transport</keyword>
<dbReference type="PROSITE" id="PS00198">
    <property type="entry name" value="4FE4S_FER_1"/>
    <property type="match status" value="1"/>
</dbReference>
<keyword evidence="6 8" id="KW-0408">Iron</keyword>
<feature type="compositionally biased region" description="Basic and acidic residues" evidence="9">
    <location>
        <begin position="478"/>
        <end position="493"/>
    </location>
</feature>
<keyword evidence="8" id="KW-0997">Cell inner membrane</keyword>
<dbReference type="InterPro" id="IPR017896">
    <property type="entry name" value="4Fe4S_Fe-S-bd"/>
</dbReference>
<feature type="binding site" evidence="8">
    <location>
        <position position="405"/>
    </location>
    <ligand>
        <name>[4Fe-4S] cluster</name>
        <dbReference type="ChEBI" id="CHEBI:49883"/>
        <label>1</label>
    </ligand>
</feature>
<keyword evidence="7 8" id="KW-0411">Iron-sulfur</keyword>
<comment type="subunit">
    <text evidence="8">The complex is composed of six subunits: RnfA, RnfB, RnfC, RnfD, RnfE and RnfG.</text>
</comment>
<dbReference type="Gene3D" id="3.40.50.11540">
    <property type="entry name" value="NADH-ubiquinone oxidoreductase 51kDa subunit"/>
    <property type="match status" value="1"/>
</dbReference>
<dbReference type="Proteomes" id="UP000019460">
    <property type="component" value="Unassembled WGS sequence"/>
</dbReference>
<dbReference type="Gene3D" id="3.30.70.20">
    <property type="match status" value="1"/>
</dbReference>
<dbReference type="SUPFAM" id="SSF46548">
    <property type="entry name" value="alpha-helical ferredoxin"/>
    <property type="match status" value="1"/>
</dbReference>
<comment type="function">
    <text evidence="8">Part of a membrane-bound complex that couples electron transfer with translocation of ions across the membrane.</text>
</comment>
<evidence type="ECO:0000256" key="3">
    <source>
        <dbReference type="ARBA" id="ARBA00022723"/>
    </source>
</evidence>
<dbReference type="Pfam" id="PF10531">
    <property type="entry name" value="SLBB"/>
    <property type="match status" value="1"/>
</dbReference>
<dbReference type="GO" id="GO:0005886">
    <property type="term" value="C:plasma membrane"/>
    <property type="evidence" value="ECO:0007669"/>
    <property type="project" value="UniProtKB-SubCell"/>
</dbReference>
<feature type="binding site" evidence="8">
    <location>
        <position position="412"/>
    </location>
    <ligand>
        <name>[4Fe-4S] cluster</name>
        <dbReference type="ChEBI" id="CHEBI:49883"/>
        <label>2</label>
    </ligand>
</feature>
<feature type="domain" description="4Fe-4S ferredoxin-type" evidence="10">
    <location>
        <begin position="395"/>
        <end position="423"/>
    </location>
</feature>
<dbReference type="Pfam" id="PF12838">
    <property type="entry name" value="Fer4_7"/>
    <property type="match status" value="1"/>
</dbReference>
<comment type="subcellular location">
    <subcellularLocation>
        <location evidence="8">Cell inner membrane</location>
        <topology evidence="8">Peripheral membrane protein</topology>
    </subcellularLocation>
</comment>
<evidence type="ECO:0000256" key="2">
    <source>
        <dbReference type="ARBA" id="ARBA00022485"/>
    </source>
</evidence>
<dbReference type="PROSITE" id="PS51379">
    <property type="entry name" value="4FE4S_FER_2"/>
    <property type="match status" value="2"/>
</dbReference>
<keyword evidence="8" id="KW-0472">Membrane</keyword>
<evidence type="ECO:0000256" key="4">
    <source>
        <dbReference type="ARBA" id="ARBA00022737"/>
    </source>
</evidence>
<reference evidence="11 12" key="1">
    <citation type="submission" date="2012-11" db="EMBL/GenBank/DDBJ databases">
        <title>Genome assembly of Thiorhodococcus sp. AK35.</title>
        <authorList>
            <person name="Nupur N."/>
            <person name="Khatri I."/>
            <person name="Subramanian S."/>
            <person name="Pinnaka A."/>
        </authorList>
    </citation>
    <scope>NUCLEOTIDE SEQUENCE [LARGE SCALE GENOMIC DNA]</scope>
    <source>
        <strain evidence="11 12">AK35</strain>
    </source>
</reference>
<feature type="binding site" evidence="8">
    <location>
        <position position="402"/>
    </location>
    <ligand>
        <name>[4Fe-4S] cluster</name>
        <dbReference type="ChEBI" id="CHEBI:49883"/>
        <label>1</label>
    </ligand>
</feature>
<dbReference type="EMBL" id="AONC01000009">
    <property type="protein sequence ID" value="EXJ16637.1"/>
    <property type="molecule type" value="Genomic_DNA"/>
</dbReference>
<protein>
    <recommendedName>
        <fullName evidence="8">Ion-translocating oxidoreductase complex subunit C</fullName>
        <ecNumber evidence="8">7.-.-.-</ecNumber>
    </recommendedName>
    <alternativeName>
        <fullName evidence="8">Rnf electron transport complex subunit C</fullName>
    </alternativeName>
</protein>
<evidence type="ECO:0000259" key="10">
    <source>
        <dbReference type="PROSITE" id="PS51379"/>
    </source>
</evidence>
<dbReference type="GO" id="GO:0046872">
    <property type="term" value="F:metal ion binding"/>
    <property type="evidence" value="ECO:0007669"/>
    <property type="project" value="UniProtKB-KW"/>
</dbReference>
<evidence type="ECO:0000256" key="6">
    <source>
        <dbReference type="ARBA" id="ARBA00023004"/>
    </source>
</evidence>
<dbReference type="AlphaFoldDB" id="W9VKM6"/>
<evidence type="ECO:0000256" key="5">
    <source>
        <dbReference type="ARBA" id="ARBA00022982"/>
    </source>
</evidence>
<dbReference type="Pfam" id="PF13375">
    <property type="entry name" value="RnfC_N"/>
    <property type="match status" value="1"/>
</dbReference>
<dbReference type="PANTHER" id="PTHR43034:SF2">
    <property type="entry name" value="ION-TRANSLOCATING OXIDOREDUCTASE COMPLEX SUBUNIT C"/>
    <property type="match status" value="1"/>
</dbReference>
<evidence type="ECO:0000256" key="9">
    <source>
        <dbReference type="SAM" id="MobiDB-lite"/>
    </source>
</evidence>
<gene>
    <name evidence="8" type="primary">rnfC</name>
    <name evidence="11" type="ORF">D779_4190</name>
</gene>
<feature type="binding site" evidence="8">
    <location>
        <position position="452"/>
    </location>
    <ligand>
        <name>[4Fe-4S] cluster</name>
        <dbReference type="ChEBI" id="CHEBI:49883"/>
        <label>1</label>
    </ligand>
</feature>
<dbReference type="NCBIfam" id="NF003454">
    <property type="entry name" value="PRK05035.1"/>
    <property type="match status" value="1"/>
</dbReference>
<dbReference type="HAMAP" id="MF_00461">
    <property type="entry name" value="RsxC_RnfC"/>
    <property type="match status" value="1"/>
</dbReference>
<sequence length="499" mass="54161">MKDQSAVLDSNLAPRDGKGSELMKRMQKGLVRLFNGHKTFDHGIYPIEHKELTAHKPIRRMPFADELVIPLQQHKGRPAIPLVKVGQEVVRGEPIAVADHFVSVPMHAPATGVIRAIGLAPTAEGPKTQAIYLKVYHAASQEVLYDLERDPERMTGQEIIEAVQDAGLVGLGGGAFPSHVKMKPAAGHVIETVLVNGCECEPYLTCDHRIMLEQTDALVRGIMMAIKATRAERAIIGVEDNKLDAVAHLRARLPKDLPISVEAVQSKYPQGAEKMLIKALLGREVPVGGLPADVGVAVFNVGTLAQMGDLLPKTRGLIERVVTVSGPAVKNPGNFLVPIGTPVRFLLEQVGLKGPVGEVILGGPMMGMAVSSLDVPVTKPVSGVVALEPEHPDLGQRQVYPCIKCGECLNACPISLNPSMLGELAVAREYESMAGEYNLDQCFECGCCAYVCPSNIPLTQYFRIAKSINRDAAARHYDARHPDPHPHHYDRHKDNKTHH</sequence>
<feature type="binding site" evidence="8">
    <location>
        <position position="408"/>
    </location>
    <ligand>
        <name>[4Fe-4S] cluster</name>
        <dbReference type="ChEBI" id="CHEBI:49883"/>
        <label>1</label>
    </ligand>
</feature>
<dbReference type="Pfam" id="PF01512">
    <property type="entry name" value="Complex1_51K"/>
    <property type="match status" value="1"/>
</dbReference>
<dbReference type="InterPro" id="IPR017900">
    <property type="entry name" value="4Fe4S_Fe_S_CS"/>
</dbReference>
<feature type="binding site" evidence="8">
    <location>
        <position position="448"/>
    </location>
    <ligand>
        <name>[4Fe-4S] cluster</name>
        <dbReference type="ChEBI" id="CHEBI:49883"/>
        <label>2</label>
    </ligand>
</feature>
<evidence type="ECO:0000313" key="12">
    <source>
        <dbReference type="Proteomes" id="UP000019460"/>
    </source>
</evidence>
<accession>W9VKM6</accession>
<comment type="caution">
    <text evidence="11">The sequence shown here is derived from an EMBL/GenBank/DDBJ whole genome shotgun (WGS) entry which is preliminary data.</text>
</comment>
<dbReference type="InterPro" id="IPR037225">
    <property type="entry name" value="Nuo51_FMN-bd_sf"/>
</dbReference>
<feature type="domain" description="4Fe-4S ferredoxin-type" evidence="10">
    <location>
        <begin position="433"/>
        <end position="462"/>
    </location>
</feature>
<dbReference type="InterPro" id="IPR011538">
    <property type="entry name" value="Nuo51_FMN-bd"/>
</dbReference>
<name>W9VKM6_9GAMM</name>
<dbReference type="InterPro" id="IPR010208">
    <property type="entry name" value="Ion_transpt_RnfC/RsxC"/>
</dbReference>
<keyword evidence="3 8" id="KW-0479">Metal-binding</keyword>
<dbReference type="PATRIC" id="fig|1249627.3.peg.696"/>
<evidence type="ECO:0000313" key="11">
    <source>
        <dbReference type="EMBL" id="EXJ16637.1"/>
    </source>
</evidence>
<keyword evidence="4 8" id="KW-0677">Repeat</keyword>
<dbReference type="eggNOG" id="COG4656">
    <property type="taxonomic scope" value="Bacteria"/>
</dbReference>
<comment type="cofactor">
    <cofactor evidence="8">
        <name>[4Fe-4S] cluster</name>
        <dbReference type="ChEBI" id="CHEBI:49883"/>
    </cofactor>
    <text evidence="8">Binds 2 [4Fe-4S] clusters per subunit.</text>
</comment>
<feature type="binding site" evidence="8">
    <location>
        <position position="445"/>
    </location>
    <ligand>
        <name>[4Fe-4S] cluster</name>
        <dbReference type="ChEBI" id="CHEBI:49883"/>
        <label>2</label>
    </ligand>
</feature>
<keyword evidence="8" id="KW-1278">Translocase</keyword>
<feature type="region of interest" description="Disordered" evidence="9">
    <location>
        <begin position="1"/>
        <end position="20"/>
    </location>
</feature>
<evidence type="ECO:0000256" key="1">
    <source>
        <dbReference type="ARBA" id="ARBA00022448"/>
    </source>
</evidence>
<feature type="binding site" evidence="8">
    <location>
        <position position="442"/>
    </location>
    <ligand>
        <name>[4Fe-4S] cluster</name>
        <dbReference type="ChEBI" id="CHEBI:49883"/>
        <label>2</label>
    </ligand>
</feature>
<dbReference type="STRING" id="1249627.D779_4190"/>
<dbReference type="InterPro" id="IPR019554">
    <property type="entry name" value="Soluble_ligand-bd"/>
</dbReference>
<dbReference type="GO" id="GO:0051539">
    <property type="term" value="F:4 iron, 4 sulfur cluster binding"/>
    <property type="evidence" value="ECO:0007669"/>
    <property type="project" value="UniProtKB-KW"/>
</dbReference>
<dbReference type="GO" id="GO:0009055">
    <property type="term" value="F:electron transfer activity"/>
    <property type="evidence" value="ECO:0007669"/>
    <property type="project" value="InterPro"/>
</dbReference>
<dbReference type="Gene3D" id="3.10.20.600">
    <property type="match status" value="1"/>
</dbReference>
<keyword evidence="2 8" id="KW-0004">4Fe-4S</keyword>
<keyword evidence="12" id="KW-1185">Reference proteome</keyword>
<comment type="similarity">
    <text evidence="8">Belongs to the 4Fe4S bacterial-type ferredoxin family. RnfC subfamily.</text>
</comment>
<dbReference type="EC" id="7.-.-.-" evidence="8"/>
<evidence type="ECO:0000256" key="7">
    <source>
        <dbReference type="ARBA" id="ARBA00023014"/>
    </source>
</evidence>
<evidence type="ECO:0000256" key="8">
    <source>
        <dbReference type="HAMAP-Rule" id="MF_00461"/>
    </source>
</evidence>
<keyword evidence="5 8" id="KW-0249">Electron transport</keyword>
<dbReference type="GO" id="GO:0022900">
    <property type="term" value="P:electron transport chain"/>
    <property type="evidence" value="ECO:0007669"/>
    <property type="project" value="UniProtKB-UniRule"/>
</dbReference>
<feature type="region of interest" description="Disordered" evidence="9">
    <location>
        <begin position="478"/>
        <end position="499"/>
    </location>
</feature>
<proteinExistence type="inferred from homology"/>